<evidence type="ECO:0000256" key="1">
    <source>
        <dbReference type="ARBA" id="ARBA00022679"/>
    </source>
</evidence>
<protein>
    <submittedName>
        <fullName evidence="2">Sulfotransferase domain protein</fullName>
    </submittedName>
</protein>
<organism evidence="2 3">
    <name type="scientific">Symmachiella dynata</name>
    <dbReference type="NCBI Taxonomy" id="2527995"/>
    <lineage>
        <taxon>Bacteria</taxon>
        <taxon>Pseudomonadati</taxon>
        <taxon>Planctomycetota</taxon>
        <taxon>Planctomycetia</taxon>
        <taxon>Planctomycetales</taxon>
        <taxon>Planctomycetaceae</taxon>
        <taxon>Symmachiella</taxon>
    </lineage>
</organism>
<dbReference type="Gene3D" id="3.40.50.300">
    <property type="entry name" value="P-loop containing nucleotide triphosphate hydrolases"/>
    <property type="match status" value="1"/>
</dbReference>
<accession>A0A517ZH11</accession>
<name>A0A517ZH11_9PLAN</name>
<dbReference type="AlphaFoldDB" id="A0A517ZH11"/>
<keyword evidence="1 2" id="KW-0808">Transferase</keyword>
<dbReference type="KEGG" id="sdyn:Mal52_02190"/>
<dbReference type="PANTHER" id="PTHR12788:SF10">
    <property type="entry name" value="PROTEIN-TYROSINE SULFOTRANSFERASE"/>
    <property type="match status" value="1"/>
</dbReference>
<evidence type="ECO:0000313" key="2">
    <source>
        <dbReference type="EMBL" id="QDU41765.1"/>
    </source>
</evidence>
<dbReference type="Pfam" id="PF13469">
    <property type="entry name" value="Sulfotransfer_3"/>
    <property type="match status" value="1"/>
</dbReference>
<proteinExistence type="predicted"/>
<keyword evidence="3" id="KW-1185">Reference proteome</keyword>
<dbReference type="RefSeq" id="WP_145373764.1">
    <property type="nucleotide sequence ID" value="NZ_CP036276.1"/>
</dbReference>
<dbReference type="EMBL" id="CP036276">
    <property type="protein sequence ID" value="QDU41765.1"/>
    <property type="molecule type" value="Genomic_DNA"/>
</dbReference>
<dbReference type="InterPro" id="IPR027417">
    <property type="entry name" value="P-loop_NTPase"/>
</dbReference>
<dbReference type="Proteomes" id="UP000319383">
    <property type="component" value="Chromosome"/>
</dbReference>
<gene>
    <name evidence="2" type="ORF">Mal52_02190</name>
</gene>
<dbReference type="GO" id="GO:0008476">
    <property type="term" value="F:protein-tyrosine sulfotransferase activity"/>
    <property type="evidence" value="ECO:0007669"/>
    <property type="project" value="InterPro"/>
</dbReference>
<reference evidence="2 3" key="1">
    <citation type="submission" date="2019-02" db="EMBL/GenBank/DDBJ databases">
        <title>Deep-cultivation of Planctomycetes and their phenomic and genomic characterization uncovers novel biology.</title>
        <authorList>
            <person name="Wiegand S."/>
            <person name="Jogler M."/>
            <person name="Boedeker C."/>
            <person name="Pinto D."/>
            <person name="Vollmers J."/>
            <person name="Rivas-Marin E."/>
            <person name="Kohn T."/>
            <person name="Peeters S.H."/>
            <person name="Heuer A."/>
            <person name="Rast P."/>
            <person name="Oberbeckmann S."/>
            <person name="Bunk B."/>
            <person name="Jeske O."/>
            <person name="Meyerdierks A."/>
            <person name="Storesund J.E."/>
            <person name="Kallscheuer N."/>
            <person name="Luecker S."/>
            <person name="Lage O.M."/>
            <person name="Pohl T."/>
            <person name="Merkel B.J."/>
            <person name="Hornburger P."/>
            <person name="Mueller R.-W."/>
            <person name="Bruemmer F."/>
            <person name="Labrenz M."/>
            <person name="Spormann A.M."/>
            <person name="Op den Camp H."/>
            <person name="Overmann J."/>
            <person name="Amann R."/>
            <person name="Jetten M.S.M."/>
            <person name="Mascher T."/>
            <person name="Medema M.H."/>
            <person name="Devos D.P."/>
            <person name="Kaster A.-K."/>
            <person name="Ovreas L."/>
            <person name="Rohde M."/>
            <person name="Galperin M.Y."/>
            <person name="Jogler C."/>
        </authorList>
    </citation>
    <scope>NUCLEOTIDE SEQUENCE [LARGE SCALE GENOMIC DNA]</scope>
    <source>
        <strain evidence="2 3">Mal52</strain>
    </source>
</reference>
<dbReference type="InterPro" id="IPR026634">
    <property type="entry name" value="TPST-like"/>
</dbReference>
<dbReference type="PANTHER" id="PTHR12788">
    <property type="entry name" value="PROTEIN-TYROSINE SULFOTRANSFERASE 2"/>
    <property type="match status" value="1"/>
</dbReference>
<sequence length="290" mass="33417">MPATSAVPPATRLDPKTDQYGSYVSQDAGIVIGCCSRSGSSLFRVMLDSHPKFAVGQGSRIFVETPDPQRLVNNFGVTREYVDELLATSQDQAHFIERFMRGLAQREDKPIWGDKAPPNIYYIPYIFEHFPNARFIHIIRDGRDVVCSLRTHPKFKYENGRTIELNTWKPIENCITSWVNYTRKGLAARGQAGYYEVHYEELVQQPEQTMRKVVEFLGEEWDDRVLRYHELESTTRDFTAMPVSADAVEPISHKALARWQRDMTDEDKQIFKDKAGDLLIELGYATDNDW</sequence>
<evidence type="ECO:0000313" key="3">
    <source>
        <dbReference type="Proteomes" id="UP000319383"/>
    </source>
</evidence>
<dbReference type="SUPFAM" id="SSF52540">
    <property type="entry name" value="P-loop containing nucleoside triphosphate hydrolases"/>
    <property type="match status" value="1"/>
</dbReference>